<dbReference type="Proteomes" id="UP000247409">
    <property type="component" value="Unassembled WGS sequence"/>
</dbReference>
<keyword evidence="2" id="KW-0489">Methyltransferase</keyword>
<keyword evidence="2" id="KW-0808">Transferase</keyword>
<reference evidence="2 3" key="1">
    <citation type="journal article" date="2018" name="Mol. Biol. Evol.">
        <title>Analysis of the draft genome of the red seaweed Gracilariopsis chorda provides insights into genome size evolution in Rhodophyta.</title>
        <authorList>
            <person name="Lee J."/>
            <person name="Yang E.C."/>
            <person name="Graf L."/>
            <person name="Yang J.H."/>
            <person name="Qiu H."/>
            <person name="Zel Zion U."/>
            <person name="Chan C.X."/>
            <person name="Stephens T.G."/>
            <person name="Weber A.P.M."/>
            <person name="Boo G.H."/>
            <person name="Boo S.M."/>
            <person name="Kim K.M."/>
            <person name="Shin Y."/>
            <person name="Jung M."/>
            <person name="Lee S.J."/>
            <person name="Yim H.S."/>
            <person name="Lee J.H."/>
            <person name="Bhattacharya D."/>
            <person name="Yoon H.S."/>
        </authorList>
    </citation>
    <scope>NUCLEOTIDE SEQUENCE [LARGE SCALE GENOMIC DNA]</scope>
    <source>
        <strain evidence="2 3">SKKU-2015</strain>
        <tissue evidence="2">Whole body</tissue>
    </source>
</reference>
<name>A0A2V3J7I6_9FLOR</name>
<dbReference type="AlphaFoldDB" id="A0A2V3J7I6"/>
<dbReference type="SMART" id="SM00558">
    <property type="entry name" value="JmjC"/>
    <property type="match status" value="1"/>
</dbReference>
<dbReference type="PANTHER" id="PTHR12461">
    <property type="entry name" value="HYPOXIA-INDUCIBLE FACTOR 1 ALPHA INHIBITOR-RELATED"/>
    <property type="match status" value="1"/>
</dbReference>
<dbReference type="InterPro" id="IPR041667">
    <property type="entry name" value="Cupin_8"/>
</dbReference>
<evidence type="ECO:0000313" key="3">
    <source>
        <dbReference type="Proteomes" id="UP000247409"/>
    </source>
</evidence>
<dbReference type="EMBL" id="NBIV01000001">
    <property type="protein sequence ID" value="PXF50183.1"/>
    <property type="molecule type" value="Genomic_DNA"/>
</dbReference>
<dbReference type="Pfam" id="PF13621">
    <property type="entry name" value="Cupin_8"/>
    <property type="match status" value="1"/>
</dbReference>
<feature type="domain" description="JmjC" evidence="1">
    <location>
        <begin position="256"/>
        <end position="388"/>
    </location>
</feature>
<protein>
    <submittedName>
        <fullName evidence="2">Lysine-specific demethylase 8</fullName>
    </submittedName>
</protein>
<dbReference type="SUPFAM" id="SSF51197">
    <property type="entry name" value="Clavaminate synthase-like"/>
    <property type="match status" value="1"/>
</dbReference>
<evidence type="ECO:0000313" key="2">
    <source>
        <dbReference type="EMBL" id="PXF50183.1"/>
    </source>
</evidence>
<dbReference type="GO" id="GO:0032259">
    <property type="term" value="P:methylation"/>
    <property type="evidence" value="ECO:0007669"/>
    <property type="project" value="UniProtKB-KW"/>
</dbReference>
<evidence type="ECO:0000259" key="1">
    <source>
        <dbReference type="PROSITE" id="PS51184"/>
    </source>
</evidence>
<organism evidence="2 3">
    <name type="scientific">Gracilariopsis chorda</name>
    <dbReference type="NCBI Taxonomy" id="448386"/>
    <lineage>
        <taxon>Eukaryota</taxon>
        <taxon>Rhodophyta</taxon>
        <taxon>Florideophyceae</taxon>
        <taxon>Rhodymeniophycidae</taxon>
        <taxon>Gracilariales</taxon>
        <taxon>Gracilariaceae</taxon>
        <taxon>Gracilariopsis</taxon>
    </lineage>
</organism>
<proteinExistence type="predicted"/>
<dbReference type="PROSITE" id="PS51184">
    <property type="entry name" value="JMJC"/>
    <property type="match status" value="1"/>
</dbReference>
<keyword evidence="3" id="KW-1185">Reference proteome</keyword>
<dbReference type="Gene3D" id="2.60.120.650">
    <property type="entry name" value="Cupin"/>
    <property type="match status" value="1"/>
</dbReference>
<dbReference type="OrthoDB" id="47172at2759"/>
<dbReference type="PANTHER" id="PTHR12461:SF105">
    <property type="entry name" value="HYPOXIA-INDUCIBLE FACTOR 1-ALPHA INHIBITOR"/>
    <property type="match status" value="1"/>
</dbReference>
<dbReference type="GO" id="GO:0008168">
    <property type="term" value="F:methyltransferase activity"/>
    <property type="evidence" value="ECO:0007669"/>
    <property type="project" value="UniProtKB-KW"/>
</dbReference>
<comment type="caution">
    <text evidence="2">The sequence shown here is derived from an EMBL/GenBank/DDBJ whole genome shotgun (WGS) entry which is preliminary data.</text>
</comment>
<dbReference type="InterPro" id="IPR003347">
    <property type="entry name" value="JmjC_dom"/>
</dbReference>
<sequence length="388" mass="43449">MEKRTNDPSFQSSLESILRLVTDLVICYKHNVEKELRACGRSRLARLVDQLPLSNAKQLKQLSINDLPTANHALALAAASSSILDAKEHHFSSASENADVALIMLGLPLGQPLLDFIGLLQRNSVIHHLPASQSTGDVSFCTNEAERVNEEIRNMAEPCAEVTEAHFSDAHFSEFFKHDKPVVIRQLAAAWPAVRKWINPLYLKNSYGHRIVPVEYSIPGAPIKERFASLAEVIDMMTRQSHTTENVYMAQHPLLDYIPALRKDISQPHYMKAAGKDTADLVNLWMGSAGTGTKLHFDSADNILVQLVGRKKLVLIDPKQSHLLYPTSSGANISTVDVENPDHTKFPRFCEARGMTVYLEPGDALYMPAHYWHWVRAISSSMSINFWF</sequence>
<gene>
    <name evidence="2" type="ORF">BWQ96_00343</name>
</gene>
<accession>A0A2V3J7I6</accession>